<dbReference type="PRINTS" id="PR00039">
    <property type="entry name" value="HTHLYSR"/>
</dbReference>
<keyword evidence="7" id="KW-1185">Reference proteome</keyword>
<dbReference type="InterPro" id="IPR058163">
    <property type="entry name" value="LysR-type_TF_proteobact-type"/>
</dbReference>
<dbReference type="InterPro" id="IPR036390">
    <property type="entry name" value="WH_DNA-bd_sf"/>
</dbReference>
<dbReference type="PROSITE" id="PS50931">
    <property type="entry name" value="HTH_LYSR"/>
    <property type="match status" value="1"/>
</dbReference>
<dbReference type="RefSeq" id="WP_377151980.1">
    <property type="nucleotide sequence ID" value="NZ_JBHSAF010000007.1"/>
</dbReference>
<evidence type="ECO:0000256" key="2">
    <source>
        <dbReference type="ARBA" id="ARBA00023015"/>
    </source>
</evidence>
<evidence type="ECO:0000313" key="6">
    <source>
        <dbReference type="EMBL" id="MFC3913599.1"/>
    </source>
</evidence>
<dbReference type="Gene3D" id="1.10.10.10">
    <property type="entry name" value="Winged helix-like DNA-binding domain superfamily/Winged helix DNA-binding domain"/>
    <property type="match status" value="1"/>
</dbReference>
<gene>
    <name evidence="6" type="ORF">ACFOSS_08980</name>
</gene>
<keyword evidence="3" id="KW-0238">DNA-binding</keyword>
<comment type="caution">
    <text evidence="6">The sequence shown here is derived from an EMBL/GenBank/DDBJ whole genome shotgun (WGS) entry which is preliminary data.</text>
</comment>
<dbReference type="Gene3D" id="3.40.190.10">
    <property type="entry name" value="Periplasmic binding protein-like II"/>
    <property type="match status" value="2"/>
</dbReference>
<dbReference type="Pfam" id="PF03466">
    <property type="entry name" value="LysR_substrate"/>
    <property type="match status" value="1"/>
</dbReference>
<evidence type="ECO:0000313" key="7">
    <source>
        <dbReference type="Proteomes" id="UP001595692"/>
    </source>
</evidence>
<keyword evidence="2" id="KW-0805">Transcription regulation</keyword>
<proteinExistence type="inferred from homology"/>
<reference evidence="7" key="1">
    <citation type="journal article" date="2019" name="Int. J. Syst. Evol. Microbiol.">
        <title>The Global Catalogue of Microorganisms (GCM) 10K type strain sequencing project: providing services to taxonomists for standard genome sequencing and annotation.</title>
        <authorList>
            <consortium name="The Broad Institute Genomics Platform"/>
            <consortium name="The Broad Institute Genome Sequencing Center for Infectious Disease"/>
            <person name="Wu L."/>
            <person name="Ma J."/>
        </authorList>
    </citation>
    <scope>NUCLEOTIDE SEQUENCE [LARGE SCALE GENOMIC DNA]</scope>
    <source>
        <strain evidence="7">CCUG 54939</strain>
    </source>
</reference>
<evidence type="ECO:0000256" key="4">
    <source>
        <dbReference type="ARBA" id="ARBA00023163"/>
    </source>
</evidence>
<dbReference type="PANTHER" id="PTHR30537">
    <property type="entry name" value="HTH-TYPE TRANSCRIPTIONAL REGULATOR"/>
    <property type="match status" value="1"/>
</dbReference>
<evidence type="ECO:0000256" key="3">
    <source>
        <dbReference type="ARBA" id="ARBA00023125"/>
    </source>
</evidence>
<comment type="similarity">
    <text evidence="1">Belongs to the LysR transcriptional regulatory family.</text>
</comment>
<name>A0ABV8CNM9_9GAMM</name>
<dbReference type="CDD" id="cd08432">
    <property type="entry name" value="PBP2_GcdR_TrpI_HvrB_AmpR_like"/>
    <property type="match status" value="1"/>
</dbReference>
<dbReference type="InterPro" id="IPR005119">
    <property type="entry name" value="LysR_subst-bd"/>
</dbReference>
<dbReference type="Proteomes" id="UP001595692">
    <property type="component" value="Unassembled WGS sequence"/>
</dbReference>
<dbReference type="InterPro" id="IPR000847">
    <property type="entry name" value="LysR_HTH_N"/>
</dbReference>
<evidence type="ECO:0000259" key="5">
    <source>
        <dbReference type="PROSITE" id="PS50931"/>
    </source>
</evidence>
<feature type="domain" description="HTH lysR-type" evidence="5">
    <location>
        <begin position="1"/>
        <end position="61"/>
    </location>
</feature>
<dbReference type="EMBL" id="JBHSAF010000007">
    <property type="protein sequence ID" value="MFC3913599.1"/>
    <property type="molecule type" value="Genomic_DNA"/>
</dbReference>
<evidence type="ECO:0000256" key="1">
    <source>
        <dbReference type="ARBA" id="ARBA00009437"/>
    </source>
</evidence>
<dbReference type="InterPro" id="IPR036388">
    <property type="entry name" value="WH-like_DNA-bd_sf"/>
</dbReference>
<protein>
    <submittedName>
        <fullName evidence="6">LysR substrate-binding domain-containing protein</fullName>
    </submittedName>
</protein>
<organism evidence="6 7">
    <name type="scientific">Pseudaeromonas sharmana</name>
    <dbReference type="NCBI Taxonomy" id="328412"/>
    <lineage>
        <taxon>Bacteria</taxon>
        <taxon>Pseudomonadati</taxon>
        <taxon>Pseudomonadota</taxon>
        <taxon>Gammaproteobacteria</taxon>
        <taxon>Aeromonadales</taxon>
        <taxon>Aeromonadaceae</taxon>
        <taxon>Pseudaeromonas</taxon>
    </lineage>
</organism>
<dbReference type="SUPFAM" id="SSF53850">
    <property type="entry name" value="Periplasmic binding protein-like II"/>
    <property type="match status" value="1"/>
</dbReference>
<dbReference type="Pfam" id="PF00126">
    <property type="entry name" value="HTH_1"/>
    <property type="match status" value="1"/>
</dbReference>
<accession>A0ABV8CNM9</accession>
<sequence length="308" mass="34713">MPFASFSSLHIFAQIAACLSFKEAAEALHLTQSALSHRIRKLEQELGFQLFVRQTRRIALTPEGERLYREVSRHFASVCHEIEDIRHQALRGTLEVGSTPTFAQHWLVPRLGRFYQRHPDLGLQLRSKGSRVDFALHPADLWIDYGDGHYPGLDSRLLLDEVLLPVCSPAYAAQHGLRENPTALAGCLLLHDVESIRQSDPHSEWRGWLAAAGLPVETGRHHYSFTHYDAAIIAARSGLGVAMGRYQLARELVARGELIFPFDTTYHQGHGYHVVTRREFSSLPRVRAFLDWLQQELEAMPDGAPTGA</sequence>
<dbReference type="SUPFAM" id="SSF46785">
    <property type="entry name" value="Winged helix' DNA-binding domain"/>
    <property type="match status" value="1"/>
</dbReference>
<keyword evidence="4" id="KW-0804">Transcription</keyword>
<dbReference type="PANTHER" id="PTHR30537:SF32">
    <property type="entry name" value="HTH-TYPE TRANSCRIPTIONAL REGULATOR DSDC"/>
    <property type="match status" value="1"/>
</dbReference>